<dbReference type="AlphaFoldDB" id="A0A0C5BWZ3"/>
<dbReference type="HOGENOM" id="CLU_2044521_0_0_2"/>
<sequence length="138" mass="15925">MCGSLKFNWNAIIHICIALTKFEESNFNNIIRKIIKKSLFTERQIEIILNQKNLLESEFSISKGAYYRQVGQSREKLVALFYSIILLRGLGIILPDDIDVISKLSEQISVINESDIFPEREDEVISVIDRLVRQTCSM</sequence>
<accession>A0A0C5BWZ3</accession>
<protein>
    <submittedName>
        <fullName evidence="1">Uncharacterized protein</fullName>
    </submittedName>
</protein>
<keyword evidence="2" id="KW-1185">Reference proteome</keyword>
<dbReference type="Proteomes" id="UP000032027">
    <property type="component" value="Chromosome"/>
</dbReference>
<reference evidence="2" key="1">
    <citation type="submission" date="2015-02" db="EMBL/GenBank/DDBJ databases">
        <title>Characterization of two novel Thaumarchaeota isolated from the Northern Adriatic Sea.</title>
        <authorList>
            <person name="Bayer B."/>
            <person name="Vojvoda J."/>
            <person name="Offre P."/>
            <person name="Srivastava A."/>
            <person name="Elisabeth N."/>
            <person name="Garcia J.A.L."/>
            <person name="Schleper C."/>
            <person name="Herndl G.J."/>
        </authorList>
    </citation>
    <scope>NUCLEOTIDE SEQUENCE [LARGE SCALE GENOMIC DNA]</scope>
    <source>
        <strain evidence="2">D3C</strain>
    </source>
</reference>
<dbReference type="KEGG" id="nid:NPIRD3C_0252"/>
<reference evidence="1 2" key="2">
    <citation type="journal article" date="2016" name="ISME J.">
        <title>Physiological and genomic characterization of two novel marine thaumarchaeal strains indicates niche differentiation.</title>
        <authorList>
            <person name="Bayer B."/>
            <person name="Vojvoda J."/>
            <person name="Offre P."/>
            <person name="Alves R.J."/>
            <person name="Elisabeth N.H."/>
            <person name="Garcia J.A."/>
            <person name="Volland J.M."/>
            <person name="Srivastava A."/>
            <person name="Schleper C."/>
            <person name="Herndl G.J."/>
        </authorList>
    </citation>
    <scope>NUCLEOTIDE SEQUENCE [LARGE SCALE GENOMIC DNA]</scope>
    <source>
        <strain evidence="1 2">D3C</strain>
    </source>
</reference>
<evidence type="ECO:0000313" key="1">
    <source>
        <dbReference type="EMBL" id="AJM91470.1"/>
    </source>
</evidence>
<proteinExistence type="predicted"/>
<name>A0A0C5BWZ3_9ARCH</name>
<organism evidence="1 2">
    <name type="scientific">Nitrosopumilus piranensis</name>
    <dbReference type="NCBI Taxonomy" id="1582439"/>
    <lineage>
        <taxon>Archaea</taxon>
        <taxon>Nitrososphaerota</taxon>
        <taxon>Nitrososphaeria</taxon>
        <taxon>Nitrosopumilales</taxon>
        <taxon>Nitrosopumilaceae</taxon>
        <taxon>Nitrosopumilus</taxon>
    </lineage>
</organism>
<dbReference type="EMBL" id="CP010868">
    <property type="protein sequence ID" value="AJM91470.1"/>
    <property type="molecule type" value="Genomic_DNA"/>
</dbReference>
<evidence type="ECO:0000313" key="2">
    <source>
        <dbReference type="Proteomes" id="UP000032027"/>
    </source>
</evidence>
<dbReference type="STRING" id="1582439.NPIRD3C_0252"/>
<gene>
    <name evidence="1" type="ORF">NPIRD3C_0252</name>
</gene>
<dbReference type="PATRIC" id="fig|1582439.9.peg.254"/>
<reference evidence="1 2" key="3">
    <citation type="journal article" date="2019" name="Int. J. Syst. Evol. Microbiol.">
        <title>Nitrosopumilus adriaticus sp. nov. and Nitrosopumilus piranensis sp. nov., two ammonia-oxidizing archaea from the Adriatic Sea and members of the class Nitrososphaeria.</title>
        <authorList>
            <person name="Bayer B."/>
            <person name="Vojvoda J."/>
            <person name="Reinthaler T."/>
            <person name="Reyes C."/>
            <person name="Pinto M."/>
            <person name="Herndl G.J."/>
        </authorList>
    </citation>
    <scope>NUCLEOTIDE SEQUENCE [LARGE SCALE GENOMIC DNA]</scope>
    <source>
        <strain evidence="1 2">D3C</strain>
    </source>
</reference>